<feature type="region of interest" description="Disordered" evidence="1">
    <location>
        <begin position="77"/>
        <end position="102"/>
    </location>
</feature>
<organism evidence="2 3">
    <name type="scientific">Eragrostis curvula</name>
    <name type="common">weeping love grass</name>
    <dbReference type="NCBI Taxonomy" id="38414"/>
    <lineage>
        <taxon>Eukaryota</taxon>
        <taxon>Viridiplantae</taxon>
        <taxon>Streptophyta</taxon>
        <taxon>Embryophyta</taxon>
        <taxon>Tracheophyta</taxon>
        <taxon>Spermatophyta</taxon>
        <taxon>Magnoliopsida</taxon>
        <taxon>Liliopsida</taxon>
        <taxon>Poales</taxon>
        <taxon>Poaceae</taxon>
        <taxon>PACMAD clade</taxon>
        <taxon>Chloridoideae</taxon>
        <taxon>Eragrostideae</taxon>
        <taxon>Eragrostidinae</taxon>
        <taxon>Eragrostis</taxon>
    </lineage>
</organism>
<keyword evidence="3" id="KW-1185">Reference proteome</keyword>
<proteinExistence type="predicted"/>
<comment type="caution">
    <text evidence="2">The sequence shown here is derived from an EMBL/GenBank/DDBJ whole genome shotgun (WGS) entry which is preliminary data.</text>
</comment>
<evidence type="ECO:0000256" key="1">
    <source>
        <dbReference type="SAM" id="MobiDB-lite"/>
    </source>
</evidence>
<dbReference type="EMBL" id="RWGY01000029">
    <property type="protein sequence ID" value="TVU18282.1"/>
    <property type="molecule type" value="Genomic_DNA"/>
</dbReference>
<dbReference type="PANTHER" id="PTHR36064">
    <property type="entry name" value="EMBRYO DEFECTIVE 2735"/>
    <property type="match status" value="1"/>
</dbReference>
<name>A0A5J9U3I2_9POAL</name>
<sequence length="145" mass="16101">MLERRDLFASPPAITVTGKSEQSRRSSEWYAGSYMTHGDCIFVIIARPTAHQEEAQAHLAQPLVHLKETTRLCRRVLGGGVTEDDEASGPNSEKKGKGSRETSLLEDLAVAVRRGAETLKSALRRIYMTRASTYTDALKNFVESY</sequence>
<reference evidence="2 3" key="1">
    <citation type="journal article" date="2019" name="Sci. Rep.">
        <title>A high-quality genome of Eragrostis curvula grass provides insights into Poaceae evolution and supports new strategies to enhance forage quality.</title>
        <authorList>
            <person name="Carballo J."/>
            <person name="Santos B.A.C.M."/>
            <person name="Zappacosta D."/>
            <person name="Garbus I."/>
            <person name="Selva J.P."/>
            <person name="Gallo C.A."/>
            <person name="Diaz A."/>
            <person name="Albertini E."/>
            <person name="Caccamo M."/>
            <person name="Echenique V."/>
        </authorList>
    </citation>
    <scope>NUCLEOTIDE SEQUENCE [LARGE SCALE GENOMIC DNA]</scope>
    <source>
        <strain evidence="3">cv. Victoria</strain>
        <tissue evidence="2">Leaf</tissue>
    </source>
</reference>
<dbReference type="AlphaFoldDB" id="A0A5J9U3I2"/>
<protein>
    <submittedName>
        <fullName evidence="2">Uncharacterized protein</fullName>
    </submittedName>
</protein>
<dbReference type="Proteomes" id="UP000324897">
    <property type="component" value="Chromosome 7"/>
</dbReference>
<evidence type="ECO:0000313" key="2">
    <source>
        <dbReference type="EMBL" id="TVU18282.1"/>
    </source>
</evidence>
<dbReference type="Gramene" id="TVU18282">
    <property type="protein sequence ID" value="TVU18282"/>
    <property type="gene ID" value="EJB05_34371"/>
</dbReference>
<evidence type="ECO:0000313" key="3">
    <source>
        <dbReference type="Proteomes" id="UP000324897"/>
    </source>
</evidence>
<accession>A0A5J9U3I2</accession>
<dbReference type="OrthoDB" id="514706at2759"/>
<gene>
    <name evidence="2" type="ORF">EJB05_34371</name>
</gene>